<comment type="function">
    <text evidence="4">Constitutes one of the two catalytic subunit of the tRNA-splicing endonuclease complex, a complex responsible for identification and cleavage of the splice sites in pre-tRNA. It cleaves pre-tRNA at the 5'- and 3'-splice sites to release the intron. The products are an intron and two tRNA half-molecules bearing 2',3'-cyclic phosphate and 5'-OH termini. There are no conserved sequences at the splice sites, but the intron is invariably located at the same site in the gene, placing the splice sites an invariant distance from the constant structural features of the tRNA body.</text>
</comment>
<proteinExistence type="inferred from homology"/>
<sequence length="371" mass="43780">MPPKGSSEHLQKYVQPLPVDIIQLPELIPHNPLSWVIVIYSFLQQSMKMKKSPIEVRYENMTFKVDTLPEMKYLWDHGFFGKGILSRSEPTWLDRTERRLLKTNGSLTSEEIVKERRRLREEFKTERKKLDDLERTFKLENNLNELQKLESKRHLLTEKRTLINKTKPTITEIESDKDMRLEDKELIISDTTIKRMEYLELMPVESLFLLLLNSIKIKNPETGSNYTSVQLFKKLATQCGSITPDNYFITQFLIYYHYKSLGWCVKSGMKFSSDFILYERGPPFQHAEFAITIVHDKQVKDFTYYGSINRVVGVVKKTMVLSFVQSPPLSVFQESWDALSDNKLETMFDLLKLYDIDEISYKRWSPSRTRE</sequence>
<dbReference type="GO" id="GO:0005737">
    <property type="term" value="C:cytoplasm"/>
    <property type="evidence" value="ECO:0007669"/>
    <property type="project" value="TreeGrafter"/>
</dbReference>
<dbReference type="GO" id="GO:0000379">
    <property type="term" value="P:tRNA-type intron splice site recognition and cleavage"/>
    <property type="evidence" value="ECO:0007669"/>
    <property type="project" value="TreeGrafter"/>
</dbReference>
<dbReference type="GO" id="GO:0003676">
    <property type="term" value="F:nucleic acid binding"/>
    <property type="evidence" value="ECO:0007669"/>
    <property type="project" value="InterPro"/>
</dbReference>
<gene>
    <name evidence="8" type="ORF">CANARDRAFT_26286</name>
</gene>
<dbReference type="STRING" id="983967.A0A1E4T8P6"/>
<evidence type="ECO:0000256" key="5">
    <source>
        <dbReference type="PIRSR" id="PIRSR011789-1"/>
    </source>
</evidence>
<feature type="domain" description="tRNA intron endonuclease catalytic" evidence="7">
    <location>
        <begin position="248"/>
        <end position="325"/>
    </location>
</feature>
<dbReference type="InterPro" id="IPR011856">
    <property type="entry name" value="tRNA_endonuc-like_dom_sf"/>
</dbReference>
<dbReference type="NCBIfam" id="TIGR00324">
    <property type="entry name" value="endA"/>
    <property type="match status" value="1"/>
</dbReference>
<dbReference type="AlphaFoldDB" id="A0A1E4T8P6"/>
<keyword evidence="9" id="KW-1185">Reference proteome</keyword>
<dbReference type="GO" id="GO:0000214">
    <property type="term" value="C:tRNA-intron endonuclease complex"/>
    <property type="evidence" value="ECO:0007669"/>
    <property type="project" value="UniProtKB-UniRule"/>
</dbReference>
<evidence type="ECO:0000256" key="4">
    <source>
        <dbReference type="PIRNR" id="PIRNR011789"/>
    </source>
</evidence>
<keyword evidence="6" id="KW-0175">Coiled coil</keyword>
<evidence type="ECO:0000259" key="7">
    <source>
        <dbReference type="Pfam" id="PF01974"/>
    </source>
</evidence>
<dbReference type="OrthoDB" id="10249562at2759"/>
<evidence type="ECO:0000256" key="6">
    <source>
        <dbReference type="SAM" id="Coils"/>
    </source>
</evidence>
<name>A0A1E4T8P6_9ASCO</name>
<reference evidence="9" key="1">
    <citation type="submission" date="2016-04" db="EMBL/GenBank/DDBJ databases">
        <title>Comparative genomics of biotechnologically important yeasts.</title>
        <authorList>
            <consortium name="DOE Joint Genome Institute"/>
            <person name="Riley R."/>
            <person name="Haridas S."/>
            <person name="Wolfe K.H."/>
            <person name="Lopes M.R."/>
            <person name="Hittinger C.T."/>
            <person name="Goker M."/>
            <person name="Salamov A."/>
            <person name="Wisecaver J."/>
            <person name="Long T.M."/>
            <person name="Aerts A.L."/>
            <person name="Barry K."/>
            <person name="Choi C."/>
            <person name="Clum A."/>
            <person name="Coughlan A.Y."/>
            <person name="Deshpande S."/>
            <person name="Douglass A.P."/>
            <person name="Hanson S.J."/>
            <person name="Klenk H.-P."/>
            <person name="Labutti K."/>
            <person name="Lapidus A."/>
            <person name="Lindquist E."/>
            <person name="Lipzen A."/>
            <person name="Meier-Kolthoff J.P."/>
            <person name="Ohm R.A."/>
            <person name="Otillar R.P."/>
            <person name="Pangilinan J."/>
            <person name="Peng Y."/>
            <person name="Rokas A."/>
            <person name="Rosa C.A."/>
            <person name="Scheuner C."/>
            <person name="Sibirny A.A."/>
            <person name="Slot J.C."/>
            <person name="Stielow J.B."/>
            <person name="Sun H."/>
            <person name="Kurtzman C.P."/>
            <person name="Blackwell M."/>
            <person name="Grigoriev I.V."/>
            <person name="Jeffries T.W."/>
        </authorList>
    </citation>
    <scope>NUCLEOTIDE SEQUENCE [LARGE SCALE GENOMIC DNA]</scope>
    <source>
        <strain evidence="9">NRRL YB-2248</strain>
    </source>
</reference>
<evidence type="ECO:0000256" key="3">
    <source>
        <dbReference type="ARBA" id="ARBA00023239"/>
    </source>
</evidence>
<protein>
    <recommendedName>
        <fullName evidence="4">tRNA-splicing endonuclease subunit Sen2</fullName>
        <ecNumber evidence="4">4.6.1.16</ecNumber>
    </recommendedName>
</protein>
<comment type="similarity">
    <text evidence="1 4">Belongs to the tRNA-intron endonuclease family.</text>
</comment>
<accession>A0A1E4T8P6</accession>
<feature type="coiled-coil region" evidence="6">
    <location>
        <begin position="109"/>
        <end position="159"/>
    </location>
</feature>
<evidence type="ECO:0000313" key="8">
    <source>
        <dbReference type="EMBL" id="ODV88130.1"/>
    </source>
</evidence>
<evidence type="ECO:0000313" key="9">
    <source>
        <dbReference type="Proteomes" id="UP000094801"/>
    </source>
</evidence>
<dbReference type="Gene3D" id="3.40.1350.10">
    <property type="match status" value="1"/>
</dbReference>
<keyword evidence="2 4" id="KW-0819">tRNA processing</keyword>
<dbReference type="InterPro" id="IPR016589">
    <property type="entry name" value="tRNA_splic_SEN2"/>
</dbReference>
<dbReference type="Pfam" id="PF01974">
    <property type="entry name" value="tRNA_int_endo"/>
    <property type="match status" value="1"/>
</dbReference>
<dbReference type="SUPFAM" id="SSF53032">
    <property type="entry name" value="tRNA-intron endonuclease catalytic domain-like"/>
    <property type="match status" value="1"/>
</dbReference>
<dbReference type="InterPro" id="IPR006677">
    <property type="entry name" value="tRNA_intron_Endonuc_cat-like"/>
</dbReference>
<dbReference type="InterPro" id="IPR036167">
    <property type="entry name" value="tRNA_intron_Endo_cat-like_sf"/>
</dbReference>
<dbReference type="InterPro" id="IPR006676">
    <property type="entry name" value="tRNA_splic"/>
</dbReference>
<dbReference type="Proteomes" id="UP000094801">
    <property type="component" value="Unassembled WGS sequence"/>
</dbReference>
<feature type="active site" evidence="5">
    <location>
        <position position="278"/>
    </location>
</feature>
<keyword evidence="3 4" id="KW-0456">Lyase</keyword>
<dbReference type="PANTHER" id="PTHR21227">
    <property type="entry name" value="TRNA-SPLICING ENDONUCLEASE SUBUNIT SEN2"/>
    <property type="match status" value="1"/>
</dbReference>
<dbReference type="EMBL" id="KV453847">
    <property type="protein sequence ID" value="ODV88130.1"/>
    <property type="molecule type" value="Genomic_DNA"/>
</dbReference>
<feature type="active site" evidence="5">
    <location>
        <position position="317"/>
    </location>
</feature>
<evidence type="ECO:0000256" key="2">
    <source>
        <dbReference type="ARBA" id="ARBA00022694"/>
    </source>
</evidence>
<dbReference type="EC" id="4.6.1.16" evidence="4"/>
<dbReference type="CDD" id="cd22363">
    <property type="entry name" value="tRNA-intron_lyase_C"/>
    <property type="match status" value="1"/>
</dbReference>
<dbReference type="GO" id="GO:0000213">
    <property type="term" value="F:tRNA-intron lyase activity"/>
    <property type="evidence" value="ECO:0007669"/>
    <property type="project" value="UniProtKB-UniRule"/>
</dbReference>
<feature type="active site" evidence="5">
    <location>
        <position position="286"/>
    </location>
</feature>
<evidence type="ECO:0000256" key="1">
    <source>
        <dbReference type="ARBA" id="ARBA00008078"/>
    </source>
</evidence>
<organism evidence="8 9">
    <name type="scientific">[Candida] arabinofermentans NRRL YB-2248</name>
    <dbReference type="NCBI Taxonomy" id="983967"/>
    <lineage>
        <taxon>Eukaryota</taxon>
        <taxon>Fungi</taxon>
        <taxon>Dikarya</taxon>
        <taxon>Ascomycota</taxon>
        <taxon>Saccharomycotina</taxon>
        <taxon>Pichiomycetes</taxon>
        <taxon>Pichiales</taxon>
        <taxon>Pichiaceae</taxon>
        <taxon>Ogataea</taxon>
        <taxon>Ogataea/Candida clade</taxon>
    </lineage>
</organism>
<dbReference type="PANTHER" id="PTHR21227:SF0">
    <property type="entry name" value="TRNA-SPLICING ENDONUCLEASE SUBUNIT SEN2"/>
    <property type="match status" value="1"/>
</dbReference>
<dbReference type="PIRSF" id="PIRSF011789">
    <property type="entry name" value="tRNA_splic_SEN2"/>
    <property type="match status" value="1"/>
</dbReference>